<dbReference type="GO" id="GO:0045751">
    <property type="term" value="P:negative regulation of Toll signaling pathway"/>
    <property type="evidence" value="ECO:0007669"/>
    <property type="project" value="UniProtKB-ARBA"/>
</dbReference>
<dbReference type="GO" id="GO:0043525">
    <property type="term" value="P:positive regulation of neuron apoptotic process"/>
    <property type="evidence" value="ECO:0007669"/>
    <property type="project" value="TreeGrafter"/>
</dbReference>
<dbReference type="FunFam" id="3.40.50.1460:FF:000001">
    <property type="entry name" value="Caspase-3 preproprotein"/>
    <property type="match status" value="1"/>
</dbReference>
<protein>
    <recommendedName>
        <fullName evidence="12">Caspase-1</fullName>
    </recommendedName>
</protein>
<organism evidence="10 11">
    <name type="scientific">Bemisia tabaci</name>
    <name type="common">Sweetpotato whitefly</name>
    <name type="synonym">Aleurodes tabaci</name>
    <dbReference type="NCBI Taxonomy" id="7038"/>
    <lineage>
        <taxon>Eukaryota</taxon>
        <taxon>Metazoa</taxon>
        <taxon>Ecdysozoa</taxon>
        <taxon>Arthropoda</taxon>
        <taxon>Hexapoda</taxon>
        <taxon>Insecta</taxon>
        <taxon>Pterygota</taxon>
        <taxon>Neoptera</taxon>
        <taxon>Paraneoptera</taxon>
        <taxon>Hemiptera</taxon>
        <taxon>Sternorrhyncha</taxon>
        <taxon>Aleyrodoidea</taxon>
        <taxon>Aleyrodidae</taxon>
        <taxon>Aleyrodinae</taxon>
        <taxon>Bemisia</taxon>
    </lineage>
</organism>
<dbReference type="PROSITE" id="PS50207">
    <property type="entry name" value="CASPASE_P10"/>
    <property type="match status" value="1"/>
</dbReference>
<dbReference type="InterPro" id="IPR029030">
    <property type="entry name" value="Caspase-like_dom_sf"/>
</dbReference>
<evidence type="ECO:0008006" key="12">
    <source>
        <dbReference type="Google" id="ProtNLM"/>
    </source>
</evidence>
<dbReference type="InterPro" id="IPR033139">
    <property type="entry name" value="Caspase_cys_AS"/>
</dbReference>
<keyword evidence="2" id="KW-0645">Protease</keyword>
<feature type="domain" description="Caspase family p20" evidence="9">
    <location>
        <begin position="250"/>
        <end position="374"/>
    </location>
</feature>
<feature type="domain" description="Caspase family p10" evidence="8">
    <location>
        <begin position="392"/>
        <end position="487"/>
    </location>
</feature>
<keyword evidence="4" id="KW-0378">Hydrolase</keyword>
<reference evidence="10" key="1">
    <citation type="submission" date="2021-12" db="EMBL/GenBank/DDBJ databases">
        <authorList>
            <person name="King R."/>
        </authorList>
    </citation>
    <scope>NUCLEOTIDE SEQUENCE</scope>
</reference>
<dbReference type="InterPro" id="IPR002138">
    <property type="entry name" value="Pept_C14_p10"/>
</dbReference>
<dbReference type="EMBL" id="OU963864">
    <property type="protein sequence ID" value="CAH0386311.1"/>
    <property type="molecule type" value="Genomic_DNA"/>
</dbReference>
<dbReference type="PANTHER" id="PTHR10454">
    <property type="entry name" value="CASPASE"/>
    <property type="match status" value="1"/>
</dbReference>
<dbReference type="PROSITE" id="PS50208">
    <property type="entry name" value="CASPASE_P20"/>
    <property type="match status" value="1"/>
</dbReference>
<evidence type="ECO:0000256" key="6">
    <source>
        <dbReference type="ARBA" id="ARBA00023145"/>
    </source>
</evidence>
<dbReference type="GO" id="GO:1990525">
    <property type="term" value="F:BIR domain binding"/>
    <property type="evidence" value="ECO:0007669"/>
    <property type="project" value="UniProtKB-ARBA"/>
</dbReference>
<evidence type="ECO:0000256" key="3">
    <source>
        <dbReference type="ARBA" id="ARBA00022703"/>
    </source>
</evidence>
<dbReference type="AlphaFoldDB" id="A0A9P0F053"/>
<dbReference type="InterPro" id="IPR016129">
    <property type="entry name" value="Caspase_his_AS"/>
</dbReference>
<evidence type="ECO:0000313" key="11">
    <source>
        <dbReference type="Proteomes" id="UP001152759"/>
    </source>
</evidence>
<dbReference type="InterPro" id="IPR002398">
    <property type="entry name" value="Pept_C14"/>
</dbReference>
<dbReference type="GO" id="GO:0004197">
    <property type="term" value="F:cysteine-type endopeptidase activity"/>
    <property type="evidence" value="ECO:0007669"/>
    <property type="project" value="InterPro"/>
</dbReference>
<dbReference type="InterPro" id="IPR001309">
    <property type="entry name" value="Pept_C14_p20"/>
</dbReference>
<evidence type="ECO:0000256" key="2">
    <source>
        <dbReference type="ARBA" id="ARBA00022670"/>
    </source>
</evidence>
<dbReference type="PANTHER" id="PTHR10454:SF232">
    <property type="entry name" value="AT03047P-RELATED"/>
    <property type="match status" value="1"/>
</dbReference>
<comment type="similarity">
    <text evidence="1 7">Belongs to the peptidase C14A family.</text>
</comment>
<dbReference type="GO" id="GO:0045476">
    <property type="term" value="P:nurse cell apoptotic process"/>
    <property type="evidence" value="ECO:0007669"/>
    <property type="project" value="UniProtKB-ARBA"/>
</dbReference>
<proteinExistence type="inferred from homology"/>
<evidence type="ECO:0000256" key="7">
    <source>
        <dbReference type="RuleBase" id="RU003971"/>
    </source>
</evidence>
<keyword evidence="3" id="KW-0053">Apoptosis</keyword>
<evidence type="ECO:0000259" key="8">
    <source>
        <dbReference type="PROSITE" id="PS50207"/>
    </source>
</evidence>
<dbReference type="InterPro" id="IPR015917">
    <property type="entry name" value="Pept_C14A"/>
</dbReference>
<dbReference type="PROSITE" id="PS01121">
    <property type="entry name" value="CASPASE_HIS"/>
    <property type="match status" value="1"/>
</dbReference>
<evidence type="ECO:0000259" key="9">
    <source>
        <dbReference type="PROSITE" id="PS50208"/>
    </source>
</evidence>
<dbReference type="PROSITE" id="PS01122">
    <property type="entry name" value="CASPASE_CYS"/>
    <property type="match status" value="1"/>
</dbReference>
<evidence type="ECO:0000256" key="1">
    <source>
        <dbReference type="ARBA" id="ARBA00010134"/>
    </source>
</evidence>
<dbReference type="KEGG" id="btab:109041944"/>
<accession>A0A9P0F053</accession>
<dbReference type="SUPFAM" id="SSF52129">
    <property type="entry name" value="Caspase-like"/>
    <property type="match status" value="1"/>
</dbReference>
<dbReference type="Proteomes" id="UP001152759">
    <property type="component" value="Chromosome 3"/>
</dbReference>
<dbReference type="CDD" id="cd00032">
    <property type="entry name" value="CASc"/>
    <property type="match status" value="1"/>
</dbReference>
<evidence type="ECO:0000256" key="4">
    <source>
        <dbReference type="ARBA" id="ARBA00022801"/>
    </source>
</evidence>
<dbReference type="GO" id="GO:0005737">
    <property type="term" value="C:cytoplasm"/>
    <property type="evidence" value="ECO:0007669"/>
    <property type="project" value="TreeGrafter"/>
</dbReference>
<evidence type="ECO:0000313" key="10">
    <source>
        <dbReference type="EMBL" id="CAH0386311.1"/>
    </source>
</evidence>
<dbReference type="Gene3D" id="3.40.50.1460">
    <property type="match status" value="1"/>
</dbReference>
<dbReference type="SMART" id="SM00115">
    <property type="entry name" value="CASc"/>
    <property type="match status" value="1"/>
</dbReference>
<dbReference type="PRINTS" id="PR00376">
    <property type="entry name" value="IL1BCENZYME"/>
</dbReference>
<sequence length="498" mass="55518">MEAETDLIETLTEKTTAITINNGTNGSQVVMERQMTSSNADHKTVEIFKFEQHIDKQTTYQDFNDEDIDDEVFVEEEVASRPRPRERRISDVIDCIGTPPSPSLFSKRHSFNDFPLPLGSPVGRNVPIVMHPSTSDFNLKGNFGLNGKGGQSPPSATAFNFCSPPSTPFSDGGYGSIGVPTPPPPSALASRSASHFRYSTTSVEMVTTNDQVDAKPIVEHNPPPSERVPCIEASMPVHADSEEYNMNHARRGKAIIFNHDKFTMANMKDRIGSSTDVKNLNAVFTNLGFEVFIYENLEWTKMEYLLHNLSQEDHSDADCLVVIVLTHGLGPTYLVSGDVPYPVESLWTPFTADKCVTLAGKPKLFFIQACRGDKLDGGLNLVSRTQTDSGKAGYKIPTHADFLLAFSTFEGFFSFRHPENGTWFIQSLCEELNAHGTSMDLLKLLTRVSRRVAINFQSYNDSQPWFDEQKQVPSINSMLIRDVYFRPKRPAIDLSPMI</sequence>
<keyword evidence="11" id="KW-1185">Reference proteome</keyword>
<keyword evidence="6" id="KW-0865">Zymogen</keyword>
<name>A0A9P0F053_BEMTA</name>
<dbReference type="GO" id="GO:0006508">
    <property type="term" value="P:proteolysis"/>
    <property type="evidence" value="ECO:0007669"/>
    <property type="project" value="UniProtKB-KW"/>
</dbReference>
<dbReference type="InterPro" id="IPR011600">
    <property type="entry name" value="Pept_C14_caspase"/>
</dbReference>
<dbReference type="Pfam" id="PF00656">
    <property type="entry name" value="Peptidase_C14"/>
    <property type="match status" value="1"/>
</dbReference>
<evidence type="ECO:0000256" key="5">
    <source>
        <dbReference type="ARBA" id="ARBA00022807"/>
    </source>
</evidence>
<gene>
    <name evidence="10" type="ORF">BEMITA_LOCUS5447</name>
</gene>
<keyword evidence="5" id="KW-0788">Thiol protease</keyword>
<dbReference type="GO" id="GO:0016322">
    <property type="term" value="P:neuron remodeling"/>
    <property type="evidence" value="ECO:0007669"/>
    <property type="project" value="UniProtKB-ARBA"/>
</dbReference>